<dbReference type="PANTHER" id="PTHR30244:SF34">
    <property type="entry name" value="DTDP-4-AMINO-4,6-DIDEOXYGALACTOSE TRANSAMINASE"/>
    <property type="match status" value="1"/>
</dbReference>
<evidence type="ECO:0000256" key="6">
    <source>
        <dbReference type="RuleBase" id="RU004508"/>
    </source>
</evidence>
<proteinExistence type="inferred from homology"/>
<dbReference type="InterPro" id="IPR000653">
    <property type="entry name" value="DegT/StrS_aminotransferase"/>
</dbReference>
<dbReference type="GO" id="GO:0030170">
    <property type="term" value="F:pyridoxal phosphate binding"/>
    <property type="evidence" value="ECO:0007669"/>
    <property type="project" value="TreeGrafter"/>
</dbReference>
<dbReference type="PIRSF" id="PIRSF000390">
    <property type="entry name" value="PLP_StrS"/>
    <property type="match status" value="1"/>
</dbReference>
<evidence type="ECO:0000256" key="5">
    <source>
        <dbReference type="ARBA" id="ARBA00038398"/>
    </source>
</evidence>
<dbReference type="InterPro" id="IPR015422">
    <property type="entry name" value="PyrdxlP-dep_Trfase_small"/>
</dbReference>
<comment type="cofactor">
    <cofactor evidence="1">
        <name>pyridoxal 5'-phosphate</name>
        <dbReference type="ChEBI" id="CHEBI:597326"/>
    </cofactor>
</comment>
<evidence type="ECO:0000313" key="8">
    <source>
        <dbReference type="EMBL" id="QKW48225.1"/>
    </source>
</evidence>
<evidence type="ECO:0000256" key="4">
    <source>
        <dbReference type="ARBA" id="ARBA00022898"/>
    </source>
</evidence>
<dbReference type="InterPro" id="IPR015421">
    <property type="entry name" value="PyrdxlP-dep_Trfase_major"/>
</dbReference>
<dbReference type="Gene3D" id="3.90.1150.10">
    <property type="entry name" value="Aspartate Aminotransferase, domain 1"/>
    <property type="match status" value="1"/>
</dbReference>
<feature type="region of interest" description="Disordered" evidence="7">
    <location>
        <begin position="1"/>
        <end position="21"/>
    </location>
</feature>
<dbReference type="GO" id="GO:0000271">
    <property type="term" value="P:polysaccharide biosynthetic process"/>
    <property type="evidence" value="ECO:0007669"/>
    <property type="project" value="TreeGrafter"/>
</dbReference>
<gene>
    <name evidence="8" type="ORF">HUT08_00195</name>
    <name evidence="9" type="ORF">HUT08_36230</name>
</gene>
<dbReference type="AlphaFoldDB" id="A0A7H8NI51"/>
<dbReference type="InterPro" id="IPR015424">
    <property type="entry name" value="PyrdxlP-dep_Trfase"/>
</dbReference>
<name>A0A7H8NI51_9ACTN</name>
<dbReference type="Proteomes" id="UP000509303">
    <property type="component" value="Chromosome"/>
</dbReference>
<accession>A0A7H8NI51</accession>
<sequence>MSEPLKRHTGPERKDGPPMEVDTRAWALPFGRPRYDEREIAAVTAALRAGDLATGRRTAEFEAAFAARFGFRHAVAVTSGSMANLLALAAVAERRGLRAGDRVVVSGATFVSAVTPVVQLGLVPVFVDTERDGVNCDLDLVAEAIHRHGAKAALLPHTLGQSMDSGRLADLTRDGGTVLIEDCCESLGAADGSTPVGSAGTFSTFSFYAGHHLTMGEGGVIGCDDPELAGLLRSLRAFGRDFCYDGGRMRYPVEWRRVGSEERYVHLRIGYNAKLTDFQAAFGSVQLRREPELAKERRAAARALCDVLSDFPRWRVLGDPTAPGASPFAVPLLIPASFRLSEVADVLAAHFVESRGFLGASLAEQPCFDSVARMVHEPYTHAHTLAERGLLIGCPPGIDLAAATTALAKALREMA</sequence>
<organism evidence="9 10">
    <name type="scientific">Streptomyces buecherae</name>
    <dbReference type="NCBI Taxonomy" id="2763006"/>
    <lineage>
        <taxon>Bacteria</taxon>
        <taxon>Bacillati</taxon>
        <taxon>Actinomycetota</taxon>
        <taxon>Actinomycetes</taxon>
        <taxon>Kitasatosporales</taxon>
        <taxon>Streptomycetaceae</taxon>
        <taxon>Streptomyces</taxon>
    </lineage>
</organism>
<dbReference type="PANTHER" id="PTHR30244">
    <property type="entry name" value="TRANSAMINASE"/>
    <property type="match status" value="1"/>
</dbReference>
<dbReference type="EMBL" id="CP054929">
    <property type="protein sequence ID" value="QKW54105.1"/>
    <property type="molecule type" value="Genomic_DNA"/>
</dbReference>
<keyword evidence="2 9" id="KW-0032">Aminotransferase</keyword>
<keyword evidence="3 9" id="KW-0808">Transferase</keyword>
<evidence type="ECO:0000256" key="1">
    <source>
        <dbReference type="ARBA" id="ARBA00001933"/>
    </source>
</evidence>
<dbReference type="Gene3D" id="3.40.640.10">
    <property type="entry name" value="Type I PLP-dependent aspartate aminotransferase-like (Major domain)"/>
    <property type="match status" value="1"/>
</dbReference>
<reference evidence="9 10" key="1">
    <citation type="submission" date="2020-06" db="EMBL/GenBank/DDBJ databases">
        <title>Genome mining for natural products.</title>
        <authorList>
            <person name="Zhang B."/>
            <person name="Shi J."/>
            <person name="Ge H."/>
        </authorList>
    </citation>
    <scope>NUCLEOTIDE SEQUENCE [LARGE SCALE GENOMIC DNA]</scope>
    <source>
        <strain evidence="9 10">NA00687</strain>
    </source>
</reference>
<comment type="similarity">
    <text evidence="5">Belongs to the DegT/DnrJ/EryC1 family. L-glutamine:2-deoxy-scyllo-inosose/scyllo-inosose aminotransferase subfamily.</text>
</comment>
<keyword evidence="4 6" id="KW-0663">Pyridoxal phosphate</keyword>
<dbReference type="GO" id="GO:0008483">
    <property type="term" value="F:transaminase activity"/>
    <property type="evidence" value="ECO:0007669"/>
    <property type="project" value="UniProtKB-KW"/>
</dbReference>
<dbReference type="Pfam" id="PF01041">
    <property type="entry name" value="DegT_DnrJ_EryC1"/>
    <property type="match status" value="1"/>
</dbReference>
<dbReference type="EMBL" id="CP054929">
    <property type="protein sequence ID" value="QKW48225.1"/>
    <property type="molecule type" value="Genomic_DNA"/>
</dbReference>
<dbReference type="SUPFAM" id="SSF53383">
    <property type="entry name" value="PLP-dependent transferases"/>
    <property type="match status" value="1"/>
</dbReference>
<protein>
    <submittedName>
        <fullName evidence="9">DegT/DnrJ/EryC1/StrS aminotransferase family protein</fullName>
    </submittedName>
</protein>
<keyword evidence="10" id="KW-1185">Reference proteome</keyword>
<dbReference type="RefSeq" id="WP_176159922.1">
    <property type="nucleotide sequence ID" value="NZ_CP054929.1"/>
</dbReference>
<evidence type="ECO:0000256" key="3">
    <source>
        <dbReference type="ARBA" id="ARBA00022679"/>
    </source>
</evidence>
<evidence type="ECO:0000256" key="7">
    <source>
        <dbReference type="SAM" id="MobiDB-lite"/>
    </source>
</evidence>
<evidence type="ECO:0000313" key="10">
    <source>
        <dbReference type="Proteomes" id="UP000509303"/>
    </source>
</evidence>
<evidence type="ECO:0000313" key="9">
    <source>
        <dbReference type="EMBL" id="QKW54105.1"/>
    </source>
</evidence>
<evidence type="ECO:0000256" key="2">
    <source>
        <dbReference type="ARBA" id="ARBA00022576"/>
    </source>
</evidence>